<evidence type="ECO:0000256" key="1">
    <source>
        <dbReference type="ARBA" id="ARBA00001947"/>
    </source>
</evidence>
<gene>
    <name evidence="17" type="ORF">BSL78_26567</name>
</gene>
<evidence type="ECO:0000256" key="5">
    <source>
        <dbReference type="ARBA" id="ARBA00022670"/>
    </source>
</evidence>
<keyword evidence="11" id="KW-0482">Metalloprotease</keyword>
<evidence type="ECO:0000256" key="11">
    <source>
        <dbReference type="ARBA" id="ARBA00023049"/>
    </source>
</evidence>
<dbReference type="EMBL" id="MRZV01001647">
    <property type="protein sequence ID" value="PIK36597.1"/>
    <property type="molecule type" value="Genomic_DNA"/>
</dbReference>
<evidence type="ECO:0000256" key="15">
    <source>
        <dbReference type="SAM" id="SignalP"/>
    </source>
</evidence>
<evidence type="ECO:0000256" key="14">
    <source>
        <dbReference type="PROSITE-ProRule" id="PRU01379"/>
    </source>
</evidence>
<evidence type="ECO:0000256" key="12">
    <source>
        <dbReference type="ARBA" id="ARBA00023145"/>
    </source>
</evidence>
<keyword evidence="10" id="KW-0843">Virulence</keyword>
<feature type="signal peptide" evidence="15">
    <location>
        <begin position="1"/>
        <end position="19"/>
    </location>
</feature>
<keyword evidence="8" id="KW-0378">Hydrolase</keyword>
<comment type="cofactor">
    <cofactor evidence="1">
        <name>Zn(2+)</name>
        <dbReference type="ChEBI" id="CHEBI:29105"/>
    </cofactor>
</comment>
<feature type="domain" description="Peptidase M14" evidence="16">
    <location>
        <begin position="94"/>
        <end position="311"/>
    </location>
</feature>
<comment type="caution">
    <text evidence="17">The sequence shown here is derived from an EMBL/GenBank/DDBJ whole genome shotgun (WGS) entry which is preliminary data.</text>
</comment>
<dbReference type="Gene3D" id="3.40.630.10">
    <property type="entry name" value="Zn peptidases"/>
    <property type="match status" value="2"/>
</dbReference>
<evidence type="ECO:0000256" key="3">
    <source>
        <dbReference type="ARBA" id="ARBA00005988"/>
    </source>
</evidence>
<accession>A0A2G8JLG8</accession>
<dbReference type="Pfam" id="PF02244">
    <property type="entry name" value="Propep_M14"/>
    <property type="match status" value="1"/>
</dbReference>
<dbReference type="Pfam" id="PF00246">
    <property type="entry name" value="Peptidase_M14"/>
    <property type="match status" value="2"/>
</dbReference>
<keyword evidence="6" id="KW-0479">Metal-binding</keyword>
<dbReference type="PANTHER" id="PTHR11705:SF143">
    <property type="entry name" value="SLL0236 PROTEIN"/>
    <property type="match status" value="1"/>
</dbReference>
<dbReference type="PRINTS" id="PR00765">
    <property type="entry name" value="CRBOXYPTASEA"/>
</dbReference>
<evidence type="ECO:0000259" key="16">
    <source>
        <dbReference type="PROSITE" id="PS52035"/>
    </source>
</evidence>
<keyword evidence="12" id="KW-0865">Zymogen</keyword>
<evidence type="ECO:0000256" key="7">
    <source>
        <dbReference type="ARBA" id="ARBA00022729"/>
    </source>
</evidence>
<evidence type="ECO:0000256" key="10">
    <source>
        <dbReference type="ARBA" id="ARBA00023026"/>
    </source>
</evidence>
<feature type="active site" description="Proton donor/acceptor" evidence="14">
    <location>
        <position position="277"/>
    </location>
</feature>
<evidence type="ECO:0000313" key="17">
    <source>
        <dbReference type="EMBL" id="PIK36597.1"/>
    </source>
</evidence>
<dbReference type="InterPro" id="IPR057246">
    <property type="entry name" value="CARBOXYPEPT_ZN_1"/>
</dbReference>
<dbReference type="SUPFAM" id="SSF54897">
    <property type="entry name" value="Protease propeptides/inhibitors"/>
    <property type="match status" value="1"/>
</dbReference>
<dbReference type="AlphaFoldDB" id="A0A2G8JLG8"/>
<dbReference type="GO" id="GO:0005615">
    <property type="term" value="C:extracellular space"/>
    <property type="evidence" value="ECO:0007669"/>
    <property type="project" value="TreeGrafter"/>
</dbReference>
<reference evidence="17 18" key="1">
    <citation type="journal article" date="2017" name="PLoS Biol.">
        <title>The sea cucumber genome provides insights into morphological evolution and visceral regeneration.</title>
        <authorList>
            <person name="Zhang X."/>
            <person name="Sun L."/>
            <person name="Yuan J."/>
            <person name="Sun Y."/>
            <person name="Gao Y."/>
            <person name="Zhang L."/>
            <person name="Li S."/>
            <person name="Dai H."/>
            <person name="Hamel J.F."/>
            <person name="Liu C."/>
            <person name="Yu Y."/>
            <person name="Liu S."/>
            <person name="Lin W."/>
            <person name="Guo K."/>
            <person name="Jin S."/>
            <person name="Xu P."/>
            <person name="Storey K.B."/>
            <person name="Huan P."/>
            <person name="Zhang T."/>
            <person name="Zhou Y."/>
            <person name="Zhang J."/>
            <person name="Lin C."/>
            <person name="Li X."/>
            <person name="Xing L."/>
            <person name="Huo D."/>
            <person name="Sun M."/>
            <person name="Wang L."/>
            <person name="Mercier A."/>
            <person name="Li F."/>
            <person name="Yang H."/>
            <person name="Xiang J."/>
        </authorList>
    </citation>
    <scope>NUCLEOTIDE SEQUENCE [LARGE SCALE GENOMIC DNA]</scope>
    <source>
        <strain evidence="17">Shaxun</strain>
        <tissue evidence="17">Muscle</tissue>
    </source>
</reference>
<name>A0A2G8JLG8_STIJA</name>
<evidence type="ECO:0000256" key="8">
    <source>
        <dbReference type="ARBA" id="ARBA00022801"/>
    </source>
</evidence>
<comment type="similarity">
    <text evidence="3 14">Belongs to the peptidase M14 family.</text>
</comment>
<dbReference type="PROSITE" id="PS52035">
    <property type="entry name" value="PEPTIDASE_M14"/>
    <property type="match status" value="1"/>
</dbReference>
<dbReference type="InterPro" id="IPR000834">
    <property type="entry name" value="Peptidase_M14"/>
</dbReference>
<dbReference type="Proteomes" id="UP000230750">
    <property type="component" value="Unassembled WGS sequence"/>
</dbReference>
<keyword evidence="13" id="KW-1015">Disulfide bond</keyword>
<sequence length="317" mass="35204">MSIIDVLFFFFSIFGQLQLDFWTDPSTIRPVDVMVPRDFTSEFKGMLNKRELYYKVLRQDLQDDVDNDLAEAMRALQKKARIGIQTLDDFDYSIYHPFDEIQQWATDVANEYSFVTKFKFGETYEGREIGALEIAAPADALASDPKPVVYFEGGIHAREWISPATVMFFTGKLLEMYNNGDADARRVLGMFDLHIVPVSTEMATSLLGRISAAELPAESENQLAAAAAMAAAMNSKHSVAGGYIHGPSARLLYEASGASNDYGFASTPAATYTYVVELRDTGEYGFVLPADQIVPSGEESYDGVIALLDYVINNDYN</sequence>
<evidence type="ECO:0000256" key="6">
    <source>
        <dbReference type="ARBA" id="ARBA00022723"/>
    </source>
</evidence>
<dbReference type="GO" id="GO:0006508">
    <property type="term" value="P:proteolysis"/>
    <property type="evidence" value="ECO:0007669"/>
    <property type="project" value="UniProtKB-KW"/>
</dbReference>
<dbReference type="InterPro" id="IPR003146">
    <property type="entry name" value="M14A_act_pep"/>
</dbReference>
<keyword evidence="18" id="KW-1185">Reference proteome</keyword>
<proteinExistence type="inferred from homology"/>
<evidence type="ECO:0000256" key="2">
    <source>
        <dbReference type="ARBA" id="ARBA00003091"/>
    </source>
</evidence>
<keyword evidence="5" id="KW-0645">Protease</keyword>
<evidence type="ECO:0000256" key="13">
    <source>
        <dbReference type="ARBA" id="ARBA00023157"/>
    </source>
</evidence>
<dbReference type="GO" id="GO:0008270">
    <property type="term" value="F:zinc ion binding"/>
    <property type="evidence" value="ECO:0007669"/>
    <property type="project" value="InterPro"/>
</dbReference>
<dbReference type="PROSITE" id="PS00132">
    <property type="entry name" value="CARBOXYPEPT_ZN_1"/>
    <property type="match status" value="1"/>
</dbReference>
<dbReference type="GO" id="GO:0004181">
    <property type="term" value="F:metallocarboxypeptidase activity"/>
    <property type="evidence" value="ECO:0007669"/>
    <property type="project" value="InterPro"/>
</dbReference>
<comment type="function">
    <text evidence="2">Extracellular metalloprotease that contributes to pathogenicity.</text>
</comment>
<protein>
    <submittedName>
        <fullName evidence="17">Putative carboxypeptidase B</fullName>
    </submittedName>
</protein>
<keyword evidence="4 17" id="KW-0121">Carboxypeptidase</keyword>
<dbReference type="Gene3D" id="3.30.70.340">
    <property type="entry name" value="Metallocarboxypeptidase-like"/>
    <property type="match status" value="1"/>
</dbReference>
<dbReference type="SMART" id="SM00631">
    <property type="entry name" value="Zn_pept"/>
    <property type="match status" value="1"/>
</dbReference>
<keyword evidence="9" id="KW-0862">Zinc</keyword>
<organism evidence="17 18">
    <name type="scientific">Stichopus japonicus</name>
    <name type="common">Sea cucumber</name>
    <dbReference type="NCBI Taxonomy" id="307972"/>
    <lineage>
        <taxon>Eukaryota</taxon>
        <taxon>Metazoa</taxon>
        <taxon>Echinodermata</taxon>
        <taxon>Eleutherozoa</taxon>
        <taxon>Echinozoa</taxon>
        <taxon>Holothuroidea</taxon>
        <taxon>Aspidochirotacea</taxon>
        <taxon>Aspidochirotida</taxon>
        <taxon>Stichopodidae</taxon>
        <taxon>Apostichopus</taxon>
    </lineage>
</organism>
<evidence type="ECO:0000256" key="9">
    <source>
        <dbReference type="ARBA" id="ARBA00022833"/>
    </source>
</evidence>
<dbReference type="SUPFAM" id="SSF53187">
    <property type="entry name" value="Zn-dependent exopeptidases"/>
    <property type="match status" value="2"/>
</dbReference>
<feature type="chain" id="PRO_5013782182" evidence="15">
    <location>
        <begin position="20"/>
        <end position="317"/>
    </location>
</feature>
<dbReference type="InterPro" id="IPR036990">
    <property type="entry name" value="M14A-like_propep"/>
</dbReference>
<dbReference type="PANTHER" id="PTHR11705">
    <property type="entry name" value="PROTEASE FAMILY M14 CARBOXYPEPTIDASE A,B"/>
    <property type="match status" value="1"/>
</dbReference>
<evidence type="ECO:0000256" key="4">
    <source>
        <dbReference type="ARBA" id="ARBA00022645"/>
    </source>
</evidence>
<dbReference type="OrthoDB" id="3626597at2759"/>
<keyword evidence="7 15" id="KW-0732">Signal</keyword>
<dbReference type="STRING" id="307972.A0A2G8JLG8"/>
<evidence type="ECO:0000313" key="18">
    <source>
        <dbReference type="Proteomes" id="UP000230750"/>
    </source>
</evidence>